<evidence type="ECO:0000256" key="1">
    <source>
        <dbReference type="ARBA" id="ARBA00022741"/>
    </source>
</evidence>
<accession>A0ABM9D900</accession>
<dbReference type="PANTHER" id="PTHR11070">
    <property type="entry name" value="UVRD / RECB / PCRA DNA HELICASE FAMILY MEMBER"/>
    <property type="match status" value="1"/>
</dbReference>
<evidence type="ECO:0000313" key="9">
    <source>
        <dbReference type="EMBL" id="CAH2031691.1"/>
    </source>
</evidence>
<dbReference type="Pfam" id="PF13538">
    <property type="entry name" value="UvrD_C_2"/>
    <property type="match status" value="1"/>
</dbReference>
<dbReference type="Pfam" id="PF13245">
    <property type="entry name" value="AAA_19"/>
    <property type="match status" value="1"/>
</dbReference>
<proteinExistence type="predicted"/>
<name>A0ABM9D900_9BACT</name>
<dbReference type="Pfam" id="PF08378">
    <property type="entry name" value="NERD"/>
    <property type="match status" value="1"/>
</dbReference>
<dbReference type="GO" id="GO:0003678">
    <property type="term" value="F:DNA helicase activity"/>
    <property type="evidence" value="ECO:0007669"/>
    <property type="project" value="UniProtKB-EC"/>
</dbReference>
<dbReference type="PANTHER" id="PTHR11070:SF2">
    <property type="entry name" value="ATP-DEPENDENT DNA HELICASE SRS2"/>
    <property type="match status" value="1"/>
</dbReference>
<keyword evidence="1" id="KW-0547">Nucleotide-binding</keyword>
<dbReference type="EMBL" id="OW150024">
    <property type="protein sequence ID" value="CAH2031691.1"/>
    <property type="molecule type" value="Genomic_DNA"/>
</dbReference>
<evidence type="ECO:0000256" key="5">
    <source>
        <dbReference type="ARBA" id="ARBA00034923"/>
    </source>
</evidence>
<dbReference type="InterPro" id="IPR011528">
    <property type="entry name" value="NERD"/>
</dbReference>
<feature type="domain" description="UvrD-like helicase C-terminal" evidence="7">
    <location>
        <begin position="420"/>
        <end position="534"/>
    </location>
</feature>
<evidence type="ECO:0000259" key="7">
    <source>
        <dbReference type="Pfam" id="PF13361"/>
    </source>
</evidence>
<dbReference type="RefSeq" id="WP_305732497.1">
    <property type="nucleotide sequence ID" value="NZ_OW150024.1"/>
</dbReference>
<gene>
    <name evidence="9" type="ORF">GEAMG1_1859</name>
</gene>
<keyword evidence="2 9" id="KW-0378">Hydrolase</keyword>
<keyword evidence="10" id="KW-1185">Reference proteome</keyword>
<keyword evidence="4" id="KW-0067">ATP-binding</keyword>
<protein>
    <recommendedName>
        <fullName evidence="5">DNA 3'-5' helicase II</fullName>
    </recommendedName>
</protein>
<evidence type="ECO:0000259" key="8">
    <source>
        <dbReference type="Pfam" id="PF13538"/>
    </source>
</evidence>
<evidence type="ECO:0000256" key="4">
    <source>
        <dbReference type="ARBA" id="ARBA00022840"/>
    </source>
</evidence>
<dbReference type="Proteomes" id="UP001295463">
    <property type="component" value="Chromosome"/>
</dbReference>
<dbReference type="InterPro" id="IPR014017">
    <property type="entry name" value="DNA_helicase_UvrD-like_C"/>
</dbReference>
<organism evidence="9 10">
    <name type="scientific">Trichlorobacter ammonificans</name>
    <dbReference type="NCBI Taxonomy" id="2916410"/>
    <lineage>
        <taxon>Bacteria</taxon>
        <taxon>Pseudomonadati</taxon>
        <taxon>Thermodesulfobacteriota</taxon>
        <taxon>Desulfuromonadia</taxon>
        <taxon>Geobacterales</taxon>
        <taxon>Geobacteraceae</taxon>
        <taxon>Trichlorobacter</taxon>
    </lineage>
</organism>
<dbReference type="InterPro" id="IPR000212">
    <property type="entry name" value="DNA_helicase_UvrD/REP"/>
</dbReference>
<dbReference type="Gene3D" id="3.40.50.300">
    <property type="entry name" value="P-loop containing nucleotide triphosphate hydrolases"/>
    <property type="match status" value="2"/>
</dbReference>
<evidence type="ECO:0000256" key="2">
    <source>
        <dbReference type="ARBA" id="ARBA00022801"/>
    </source>
</evidence>
<dbReference type="SUPFAM" id="SSF52540">
    <property type="entry name" value="P-loop containing nucleoside triphosphate hydrolases"/>
    <property type="match status" value="1"/>
</dbReference>
<dbReference type="InterPro" id="IPR027417">
    <property type="entry name" value="P-loop_NTPase"/>
</dbReference>
<evidence type="ECO:0000259" key="6">
    <source>
        <dbReference type="Pfam" id="PF08378"/>
    </source>
</evidence>
<feature type="domain" description="UvrD-like helicase C-terminal" evidence="8">
    <location>
        <begin position="541"/>
        <end position="588"/>
    </location>
</feature>
<reference evidence="9 10" key="1">
    <citation type="submission" date="2022-03" db="EMBL/GenBank/DDBJ databases">
        <authorList>
            <person name="Koch H."/>
        </authorList>
    </citation>
    <scope>NUCLEOTIDE SEQUENCE [LARGE SCALE GENOMIC DNA]</scope>
    <source>
        <strain evidence="9 10">G1</strain>
    </source>
</reference>
<keyword evidence="3 9" id="KW-0347">Helicase</keyword>
<evidence type="ECO:0000256" key="3">
    <source>
        <dbReference type="ARBA" id="ARBA00022806"/>
    </source>
</evidence>
<sequence>MSILIPSISTCKFATSGERRFARLLEAKLEDDYLCWYNVPIGPKRLHPDFIIMHPRRGILILEVKDWRLSTITSLNHHEAELIVHGQTKNEKNPLEQAREYTTAVVNILQTDPQLIHSEGRYQGKLLFPWACGVVLTNITRKEYEQTDLEEVIDSRWIIFKDEMTESVDAMTFQERLWGMFPFNAAGMLTLPQIERVRWHLFPEVRLPYKQASLFDALDDEPQALPDIMRVMDLQQEQLARSLGEGHRVIHGVAGSGKTMILGYRAEHLAKVCTRPILILCYNKVLAHRLQQWMEAKGIADKVQVYHFHAWCYRQLKTYNIPIPPSCSGSDDFCDELVDTVIRQVDRKMIPAGQYDAVMIDEGHDFRSEWLKLVVQMVNPSSNSLLVLYDDAQSIYDTRRKGKFSFKSVGIQAQGRTTILRINYRNTDEILNFAARFVQGQLTQEEADEDGIPRLAPVPGGRRGSKPVLIKLPTIPEEADAIAQRLKEAHHGGVSWKDMAVLFWDAQDSNELYRALCDAGIPFAGKDKLRFNNKENRVGFLSCYSCKGLEFPLVAVMGSRISEQAKTDAETAKLLYVAMTRATEHLVMTVGEQYAASHTV</sequence>
<feature type="domain" description="NERD" evidence="6">
    <location>
        <begin position="16"/>
        <end position="114"/>
    </location>
</feature>
<dbReference type="GO" id="GO:0016787">
    <property type="term" value="F:hydrolase activity"/>
    <property type="evidence" value="ECO:0007669"/>
    <property type="project" value="UniProtKB-KW"/>
</dbReference>
<dbReference type="InterPro" id="IPR027785">
    <property type="entry name" value="UvrD-like_helicase_C"/>
</dbReference>
<evidence type="ECO:0000313" key="10">
    <source>
        <dbReference type="Proteomes" id="UP001295463"/>
    </source>
</evidence>
<dbReference type="Pfam" id="PF13361">
    <property type="entry name" value="UvrD_C"/>
    <property type="match status" value="1"/>
</dbReference>